<feature type="transmembrane region" description="Helical" evidence="6">
    <location>
        <begin position="303"/>
        <end position="323"/>
    </location>
</feature>
<feature type="transmembrane region" description="Helical" evidence="6">
    <location>
        <begin position="143"/>
        <end position="161"/>
    </location>
</feature>
<dbReference type="GO" id="GO:0005886">
    <property type="term" value="C:plasma membrane"/>
    <property type="evidence" value="ECO:0007669"/>
    <property type="project" value="UniProtKB-SubCell"/>
</dbReference>
<dbReference type="Proteomes" id="UP001281130">
    <property type="component" value="Unassembled WGS sequence"/>
</dbReference>
<keyword evidence="5 6" id="KW-0472">Membrane</keyword>
<dbReference type="RefSeq" id="WP_038680812.1">
    <property type="nucleotide sequence ID" value="NZ_CP007514.1"/>
</dbReference>
<dbReference type="EMBL" id="CP007514">
    <property type="protein sequence ID" value="AHY46035.1"/>
    <property type="molecule type" value="Genomic_DNA"/>
</dbReference>
<feature type="transmembrane region" description="Helical" evidence="6">
    <location>
        <begin position="213"/>
        <end position="234"/>
    </location>
</feature>
<dbReference type="KEGG" id="rrd:RradSPS_0752"/>
<evidence type="ECO:0000313" key="9">
    <source>
        <dbReference type="Proteomes" id="UP000025229"/>
    </source>
</evidence>
<dbReference type="AlphaFoldDB" id="A0A023X206"/>
<feature type="transmembrane region" description="Helical" evidence="6">
    <location>
        <begin position="276"/>
        <end position="297"/>
    </location>
</feature>
<dbReference type="Proteomes" id="UP000025229">
    <property type="component" value="Chromosome"/>
</dbReference>
<evidence type="ECO:0000313" key="7">
    <source>
        <dbReference type="EMBL" id="AHY46035.1"/>
    </source>
</evidence>
<feature type="transmembrane region" description="Helical" evidence="6">
    <location>
        <begin position="27"/>
        <end position="48"/>
    </location>
</feature>
<feature type="transmembrane region" description="Helical" evidence="6">
    <location>
        <begin position="167"/>
        <end position="188"/>
    </location>
</feature>
<evidence type="ECO:0000256" key="4">
    <source>
        <dbReference type="ARBA" id="ARBA00022989"/>
    </source>
</evidence>
<evidence type="ECO:0000256" key="2">
    <source>
        <dbReference type="ARBA" id="ARBA00022475"/>
    </source>
</evidence>
<dbReference type="OrthoDB" id="6057470at2"/>
<keyword evidence="3 6" id="KW-0812">Transmembrane</keyword>
<keyword evidence="2" id="KW-1003">Cell membrane</keyword>
<dbReference type="HOGENOM" id="CLU_064500_0_0_11"/>
<dbReference type="eggNOG" id="COG0392">
    <property type="taxonomic scope" value="Bacteria"/>
</dbReference>
<reference evidence="7 9" key="1">
    <citation type="submission" date="2014-03" db="EMBL/GenBank/DDBJ databases">
        <title>Complete genome sequence of the Radio-Resistant Rubrobacter radiotolerans RSPS-4.</title>
        <authorList>
            <person name="Egas C.C."/>
            <person name="Barroso C.C."/>
            <person name="Froufe H.J.C."/>
            <person name="Pacheco J.J."/>
            <person name="Albuquerque L.L."/>
            <person name="da Costa M.M.S."/>
        </authorList>
    </citation>
    <scope>NUCLEOTIDE SEQUENCE [LARGE SCALE GENOMIC DNA]</scope>
    <source>
        <strain evidence="7 9">RSPS-4</strain>
    </source>
</reference>
<accession>A0A023X206</accession>
<keyword evidence="4 6" id="KW-1133">Transmembrane helix</keyword>
<evidence type="ECO:0000256" key="1">
    <source>
        <dbReference type="ARBA" id="ARBA00004651"/>
    </source>
</evidence>
<feature type="transmembrane region" description="Helical" evidence="6">
    <location>
        <begin position="60"/>
        <end position="78"/>
    </location>
</feature>
<feature type="transmembrane region" description="Helical" evidence="6">
    <location>
        <begin position="246"/>
        <end position="264"/>
    </location>
</feature>
<dbReference type="EMBL" id="JAWXXX010000001">
    <property type="protein sequence ID" value="MDX5893447.1"/>
    <property type="molecule type" value="Genomic_DNA"/>
</dbReference>
<evidence type="ECO:0000313" key="8">
    <source>
        <dbReference type="EMBL" id="MDX5893447.1"/>
    </source>
</evidence>
<sequence length="325" mass="35910">MKETKESRKFPVTGKGIFSRLKRAQRFVGPALVLLVAVFLVRALVASWDEVREYEWRLDLPYLALSVGLMFLYYAQQWGGWRLVMRSFGDPLTRSESVAIWFATILGRYVPGSVAMVAGRVVMCGRRGIPARDTLASIVYENALILISALIVTAASVPFWPDFVYRNYALLLLALAPVGLVMLHPTVFRKATSFVLVRVGREPLQKTLPFGRVFWLLLYYIGGWVLLGLAFAALTNAVADVSLEDLALLIGGYAFAWEVGFLSIVTPSGLGVKEGVLGLVLSLILPTPAVLAVVVLSRLWQTLVELFCAAVVWTYFKGSAVFADR</sequence>
<dbReference type="STRING" id="42256.RradSPS_0752"/>
<reference evidence="8" key="2">
    <citation type="submission" date="2023-11" db="EMBL/GenBank/DDBJ databases">
        <title>MicrobeMod: A computational toolkit for identifying prokaryotic methylation and restriction-modification with nanopore sequencing.</title>
        <authorList>
            <person name="Crits-Christoph A."/>
            <person name="Kang S.C."/>
            <person name="Lee H."/>
            <person name="Ostrov N."/>
        </authorList>
    </citation>
    <scope>NUCLEOTIDE SEQUENCE</scope>
    <source>
        <strain evidence="8">ATCC 51242</strain>
    </source>
</reference>
<comment type="subcellular location">
    <subcellularLocation>
        <location evidence="1">Cell membrane</location>
        <topology evidence="1">Multi-pass membrane protein</topology>
    </subcellularLocation>
</comment>
<dbReference type="Pfam" id="PF03706">
    <property type="entry name" value="LPG_synthase_TM"/>
    <property type="match status" value="1"/>
</dbReference>
<protein>
    <submittedName>
        <fullName evidence="8">Lysylphosphatidylglycerol synthase domain-containing protein</fullName>
    </submittedName>
    <submittedName>
        <fullName evidence="7">Uncharacterized protein family (UPF0104)</fullName>
    </submittedName>
</protein>
<gene>
    <name evidence="7" type="ORF">RradSPS_0752</name>
    <name evidence="8" type="ORF">SIL72_05320</name>
</gene>
<name>A0A023X206_RUBRA</name>
<organism evidence="7 9">
    <name type="scientific">Rubrobacter radiotolerans</name>
    <name type="common">Arthrobacter radiotolerans</name>
    <dbReference type="NCBI Taxonomy" id="42256"/>
    <lineage>
        <taxon>Bacteria</taxon>
        <taxon>Bacillati</taxon>
        <taxon>Actinomycetota</taxon>
        <taxon>Rubrobacteria</taxon>
        <taxon>Rubrobacterales</taxon>
        <taxon>Rubrobacteraceae</taxon>
        <taxon>Rubrobacter</taxon>
    </lineage>
</organism>
<evidence type="ECO:0000256" key="5">
    <source>
        <dbReference type="ARBA" id="ARBA00023136"/>
    </source>
</evidence>
<proteinExistence type="predicted"/>
<evidence type="ECO:0000256" key="3">
    <source>
        <dbReference type="ARBA" id="ARBA00022692"/>
    </source>
</evidence>
<dbReference type="InterPro" id="IPR022791">
    <property type="entry name" value="L-PG_synthase/AglD"/>
</dbReference>
<feature type="transmembrane region" description="Helical" evidence="6">
    <location>
        <begin position="98"/>
        <end position="122"/>
    </location>
</feature>
<keyword evidence="9" id="KW-1185">Reference proteome</keyword>
<evidence type="ECO:0000256" key="6">
    <source>
        <dbReference type="SAM" id="Phobius"/>
    </source>
</evidence>